<dbReference type="Proteomes" id="UP001209540">
    <property type="component" value="Unassembled WGS sequence"/>
</dbReference>
<accession>A0AAD5JY95</accession>
<comment type="caution">
    <text evidence="1">The sequence shown here is derived from an EMBL/GenBank/DDBJ whole genome shotgun (WGS) entry which is preliminary data.</text>
</comment>
<protein>
    <submittedName>
        <fullName evidence="1">Uncharacterized protein</fullName>
    </submittedName>
</protein>
<organism evidence="1 2">
    <name type="scientific">Phascolomyces articulosus</name>
    <dbReference type="NCBI Taxonomy" id="60185"/>
    <lineage>
        <taxon>Eukaryota</taxon>
        <taxon>Fungi</taxon>
        <taxon>Fungi incertae sedis</taxon>
        <taxon>Mucoromycota</taxon>
        <taxon>Mucoromycotina</taxon>
        <taxon>Mucoromycetes</taxon>
        <taxon>Mucorales</taxon>
        <taxon>Lichtheimiaceae</taxon>
        <taxon>Phascolomyces</taxon>
    </lineage>
</organism>
<reference evidence="1" key="2">
    <citation type="submission" date="2023-02" db="EMBL/GenBank/DDBJ databases">
        <authorList>
            <consortium name="DOE Joint Genome Institute"/>
            <person name="Mondo S.J."/>
            <person name="Chang Y."/>
            <person name="Wang Y."/>
            <person name="Ahrendt S."/>
            <person name="Andreopoulos W."/>
            <person name="Barry K."/>
            <person name="Beard J."/>
            <person name="Benny G.L."/>
            <person name="Blankenship S."/>
            <person name="Bonito G."/>
            <person name="Cuomo C."/>
            <person name="Desiro A."/>
            <person name="Gervers K.A."/>
            <person name="Hundley H."/>
            <person name="Kuo A."/>
            <person name="LaButti K."/>
            <person name="Lang B.F."/>
            <person name="Lipzen A."/>
            <person name="O'Donnell K."/>
            <person name="Pangilinan J."/>
            <person name="Reynolds N."/>
            <person name="Sandor L."/>
            <person name="Smith M.W."/>
            <person name="Tsang A."/>
            <person name="Grigoriev I.V."/>
            <person name="Stajich J.E."/>
            <person name="Spatafora J.W."/>
        </authorList>
    </citation>
    <scope>NUCLEOTIDE SEQUENCE</scope>
    <source>
        <strain evidence="1">RSA 2281</strain>
    </source>
</reference>
<reference evidence="1" key="1">
    <citation type="journal article" date="2022" name="IScience">
        <title>Evolution of zygomycete secretomes and the origins of terrestrial fungal ecologies.</title>
        <authorList>
            <person name="Chang Y."/>
            <person name="Wang Y."/>
            <person name="Mondo S."/>
            <person name="Ahrendt S."/>
            <person name="Andreopoulos W."/>
            <person name="Barry K."/>
            <person name="Beard J."/>
            <person name="Benny G.L."/>
            <person name="Blankenship S."/>
            <person name="Bonito G."/>
            <person name="Cuomo C."/>
            <person name="Desiro A."/>
            <person name="Gervers K.A."/>
            <person name="Hundley H."/>
            <person name="Kuo A."/>
            <person name="LaButti K."/>
            <person name="Lang B.F."/>
            <person name="Lipzen A."/>
            <person name="O'Donnell K."/>
            <person name="Pangilinan J."/>
            <person name="Reynolds N."/>
            <person name="Sandor L."/>
            <person name="Smith M.E."/>
            <person name="Tsang A."/>
            <person name="Grigoriev I.V."/>
            <person name="Stajich J.E."/>
            <person name="Spatafora J.W."/>
        </authorList>
    </citation>
    <scope>NUCLEOTIDE SEQUENCE</scope>
    <source>
        <strain evidence="1">RSA 2281</strain>
    </source>
</reference>
<dbReference type="EMBL" id="JAIXMP010000016">
    <property type="protein sequence ID" value="KAI9260545.1"/>
    <property type="molecule type" value="Genomic_DNA"/>
</dbReference>
<keyword evidence="2" id="KW-1185">Reference proteome</keyword>
<gene>
    <name evidence="1" type="ORF">BDA99DRAFT_560626</name>
</gene>
<name>A0AAD5JY95_9FUNG</name>
<evidence type="ECO:0000313" key="2">
    <source>
        <dbReference type="Proteomes" id="UP001209540"/>
    </source>
</evidence>
<dbReference type="AlphaFoldDB" id="A0AAD5JY95"/>
<evidence type="ECO:0000313" key="1">
    <source>
        <dbReference type="EMBL" id="KAI9260545.1"/>
    </source>
</evidence>
<proteinExistence type="predicted"/>
<sequence length="161" mass="17996">MANTPYYILSDQFDGASLLMNGTYSGDILDEGIVNQAKKLVEPVLLSVSHWVLILHFNIFVANDKATDDCGHRRVIDSLRSIPKVKYLNAAISDNPTINSSYAEDNWKFLLSVVIIRAWSLESERFAAGGFRICHPLSYDRHQQKALGLLLNNSDVKSAIN</sequence>